<sequence>MAEMVTFHGIPLPRGMDITEGKVAVFPRLPAKEDDIFIASYPRSGSTWTQEIVWQIIHDGKIDDRRLDTRVPFIEGLIIPFKSFPYTVKDVESVEIKFASFPVPRIFKTHLTYEMVPKGHDDVTKPRYIYVMRNGKDAFVSYYHQHLNMPYLQEIPSWDEAFGIFMKGEAQGGVWFDHVLSWWKHRDDPNILFLKYEDRIKNPGDAVDKIAKFIGKEVSPELRDLIVQQTSFNAMKSSDHTNFTWFKGIKGDGYIRKGQVGEWKNYFTEEQNQLFDKVFKEKLEGTGLSFEFEG</sequence>
<dbReference type="InterPro" id="IPR000863">
    <property type="entry name" value="Sulfotransferase_dom"/>
</dbReference>
<evidence type="ECO:0000259" key="3">
    <source>
        <dbReference type="Pfam" id="PF00685"/>
    </source>
</evidence>
<dbReference type="InterPro" id="IPR027417">
    <property type="entry name" value="P-loop_NTPase"/>
</dbReference>
<comment type="caution">
    <text evidence="4">The sequence shown here is derived from an EMBL/GenBank/DDBJ whole genome shotgun (WGS) entry which is preliminary data.</text>
</comment>
<protein>
    <recommendedName>
        <fullName evidence="3">Sulfotransferase domain-containing protein</fullName>
    </recommendedName>
</protein>
<dbReference type="GO" id="GO:0008146">
    <property type="term" value="F:sulfotransferase activity"/>
    <property type="evidence" value="ECO:0007669"/>
    <property type="project" value="InterPro"/>
</dbReference>
<dbReference type="PANTHER" id="PTHR11783">
    <property type="entry name" value="SULFOTRANSFERASE SULT"/>
    <property type="match status" value="1"/>
</dbReference>
<evidence type="ECO:0000313" key="5">
    <source>
        <dbReference type="Proteomes" id="UP001163046"/>
    </source>
</evidence>
<dbReference type="OrthoDB" id="5973838at2759"/>
<proteinExistence type="inferred from homology"/>
<dbReference type="EMBL" id="MU826826">
    <property type="protein sequence ID" value="KAJ7375461.1"/>
    <property type="molecule type" value="Genomic_DNA"/>
</dbReference>
<gene>
    <name evidence="4" type="ORF">OS493_002234</name>
</gene>
<evidence type="ECO:0000256" key="1">
    <source>
        <dbReference type="ARBA" id="ARBA00005771"/>
    </source>
</evidence>
<evidence type="ECO:0000313" key="4">
    <source>
        <dbReference type="EMBL" id="KAJ7375461.1"/>
    </source>
</evidence>
<organism evidence="4 5">
    <name type="scientific">Desmophyllum pertusum</name>
    <dbReference type="NCBI Taxonomy" id="174260"/>
    <lineage>
        <taxon>Eukaryota</taxon>
        <taxon>Metazoa</taxon>
        <taxon>Cnidaria</taxon>
        <taxon>Anthozoa</taxon>
        <taxon>Hexacorallia</taxon>
        <taxon>Scleractinia</taxon>
        <taxon>Caryophylliina</taxon>
        <taxon>Caryophylliidae</taxon>
        <taxon>Desmophyllum</taxon>
    </lineage>
</organism>
<dbReference type="Gene3D" id="3.40.50.300">
    <property type="entry name" value="P-loop containing nucleotide triphosphate hydrolases"/>
    <property type="match status" value="1"/>
</dbReference>
<keyword evidence="5" id="KW-1185">Reference proteome</keyword>
<comment type="similarity">
    <text evidence="1">Belongs to the sulfotransferase 1 family.</text>
</comment>
<feature type="domain" description="Sulfotransferase" evidence="3">
    <location>
        <begin position="34"/>
        <end position="287"/>
    </location>
</feature>
<keyword evidence="2" id="KW-0808">Transferase</keyword>
<dbReference type="SUPFAM" id="SSF52540">
    <property type="entry name" value="P-loop containing nucleoside triphosphate hydrolases"/>
    <property type="match status" value="1"/>
</dbReference>
<dbReference type="Pfam" id="PF00685">
    <property type="entry name" value="Sulfotransfer_1"/>
    <property type="match status" value="1"/>
</dbReference>
<dbReference type="Proteomes" id="UP001163046">
    <property type="component" value="Unassembled WGS sequence"/>
</dbReference>
<accession>A0A9X0CTY2</accession>
<evidence type="ECO:0000256" key="2">
    <source>
        <dbReference type="ARBA" id="ARBA00022679"/>
    </source>
</evidence>
<reference evidence="4" key="1">
    <citation type="submission" date="2023-01" db="EMBL/GenBank/DDBJ databases">
        <title>Genome assembly of the deep-sea coral Lophelia pertusa.</title>
        <authorList>
            <person name="Herrera S."/>
            <person name="Cordes E."/>
        </authorList>
    </citation>
    <scope>NUCLEOTIDE SEQUENCE</scope>
    <source>
        <strain evidence="4">USNM1676648</strain>
        <tissue evidence="4">Polyp</tissue>
    </source>
</reference>
<name>A0A9X0CTY2_9CNID</name>
<dbReference type="AlphaFoldDB" id="A0A9X0CTY2"/>